<feature type="region of interest" description="Disordered" evidence="1">
    <location>
        <begin position="515"/>
        <end position="593"/>
    </location>
</feature>
<feature type="region of interest" description="Disordered" evidence="1">
    <location>
        <begin position="15"/>
        <end position="41"/>
    </location>
</feature>
<feature type="region of interest" description="Disordered" evidence="1">
    <location>
        <begin position="200"/>
        <end position="224"/>
    </location>
</feature>
<organism evidence="2">
    <name type="scientific">uncultured Caudovirales phage</name>
    <dbReference type="NCBI Taxonomy" id="2100421"/>
    <lineage>
        <taxon>Viruses</taxon>
        <taxon>Duplodnaviria</taxon>
        <taxon>Heunggongvirae</taxon>
        <taxon>Uroviricota</taxon>
        <taxon>Caudoviricetes</taxon>
        <taxon>Peduoviridae</taxon>
        <taxon>Maltschvirus</taxon>
        <taxon>Maltschvirus maltsch</taxon>
    </lineage>
</organism>
<proteinExistence type="predicted"/>
<feature type="compositionally biased region" description="Pro residues" evidence="1">
    <location>
        <begin position="584"/>
        <end position="593"/>
    </location>
</feature>
<protein>
    <submittedName>
        <fullName evidence="2">Portal vertex protein</fullName>
    </submittedName>
</protein>
<evidence type="ECO:0000256" key="1">
    <source>
        <dbReference type="SAM" id="MobiDB-lite"/>
    </source>
</evidence>
<dbReference type="Pfam" id="PF07230">
    <property type="entry name" value="Portal_T4"/>
    <property type="match status" value="1"/>
</dbReference>
<feature type="compositionally biased region" description="Low complexity" evidence="1">
    <location>
        <begin position="553"/>
        <end position="562"/>
    </location>
</feature>
<feature type="compositionally biased region" description="Low complexity" evidence="1">
    <location>
        <begin position="570"/>
        <end position="583"/>
    </location>
</feature>
<evidence type="ECO:0000313" key="2">
    <source>
        <dbReference type="EMBL" id="CAB4123114.1"/>
    </source>
</evidence>
<dbReference type="EMBL" id="LR796167">
    <property type="protein sequence ID" value="CAB4123114.1"/>
    <property type="molecule type" value="Genomic_DNA"/>
</dbReference>
<name>A0A6J5KLH0_9CAUD</name>
<dbReference type="InterPro" id="IPR010823">
    <property type="entry name" value="Portal_Gp20"/>
</dbReference>
<feature type="compositionally biased region" description="Polar residues" evidence="1">
    <location>
        <begin position="205"/>
        <end position="224"/>
    </location>
</feature>
<feature type="compositionally biased region" description="Low complexity" evidence="1">
    <location>
        <begin position="15"/>
        <end position="29"/>
    </location>
</feature>
<gene>
    <name evidence="2" type="ORF">UFOVP29_273</name>
</gene>
<sequence>MSSWKKYFSAVPSQSRAARAANNRSSDNNGHGGTSSKYSSYLPEVYSGAPNRVERYVQYEQMDLDTEINKSLDVISDFSTQNFGKEDEPFTIVYKDNLTETEITLLKDSLAQWSSLNKWQQRLWRAFRNVIKYGDQMYIRDPETFELIWVDPTKVEKIIVNENRGKDIEQYVIRDIDLNLQSLVATSMLAHDQYSFPGGYPRSGNPASGSGTVNYGVSTSPGSRSSRFNLPDNNYAIDGTHVVHLSLSEGMDNQWPFGTSILESIYKVYKQKDLLEDSIIIYRIVRAPERRIFYIDVGNLQGPRAMQYVERIKNEIYQRRIPNRTGGGASVLDAAYSPIAINEDFFLAQNAEGKGSRIETLPGGENLGQIDDLKYFNNKMIRGLGIPSSYLPTGPDDGTAVFSDGKVGTAFVQEYRFTKYCQRLQNLMAPVFDREFKLFLKHRGIEIQSSLFDLQFWEPQSFSDYRKIQKDSEHINLFTSIMGSDAGKYISKRYALVRYLGWTEEDVLENEKKFQEENADKVKAKTGKAPSDQGGGVGLENVGIRDTGGMEGDMGMPPDLGADLGGAELGGETPPGGAETGGAAPPPPPGGGL</sequence>
<reference evidence="2" key="1">
    <citation type="submission" date="2020-04" db="EMBL/GenBank/DDBJ databases">
        <authorList>
            <person name="Chiriac C."/>
            <person name="Salcher M."/>
            <person name="Ghai R."/>
            <person name="Kavagutti S V."/>
        </authorList>
    </citation>
    <scope>NUCLEOTIDE SEQUENCE</scope>
</reference>
<accession>A0A6J5KLH0</accession>